<feature type="region of interest" description="Disordered" evidence="1">
    <location>
        <begin position="71"/>
        <end position="101"/>
    </location>
</feature>
<organism evidence="2 3">
    <name type="scientific">Datura stramonium</name>
    <name type="common">Jimsonweed</name>
    <name type="synonym">Common thornapple</name>
    <dbReference type="NCBI Taxonomy" id="4076"/>
    <lineage>
        <taxon>Eukaryota</taxon>
        <taxon>Viridiplantae</taxon>
        <taxon>Streptophyta</taxon>
        <taxon>Embryophyta</taxon>
        <taxon>Tracheophyta</taxon>
        <taxon>Spermatophyta</taxon>
        <taxon>Magnoliopsida</taxon>
        <taxon>eudicotyledons</taxon>
        <taxon>Gunneridae</taxon>
        <taxon>Pentapetalae</taxon>
        <taxon>asterids</taxon>
        <taxon>lamiids</taxon>
        <taxon>Solanales</taxon>
        <taxon>Solanaceae</taxon>
        <taxon>Solanoideae</taxon>
        <taxon>Datureae</taxon>
        <taxon>Datura</taxon>
    </lineage>
</organism>
<comment type="caution">
    <text evidence="2">The sequence shown here is derived from an EMBL/GenBank/DDBJ whole genome shotgun (WGS) entry which is preliminary data.</text>
</comment>
<sequence>QTEQPNAGSEQLKKSAGNSHYLAGAPVNFLEKNLHHHERNVELVTTIQESPDFTKRSSSNRNFCEKVLLPNSGDGAAATPEDEMENFQRGSKRNDSINSLLPKSPICLEKKRMNSNSKISARLPDGGDAATDHETTNLQRKLMPTDK</sequence>
<name>A0ABS8Y7U0_DATST</name>
<dbReference type="Proteomes" id="UP000823775">
    <property type="component" value="Unassembled WGS sequence"/>
</dbReference>
<evidence type="ECO:0000256" key="1">
    <source>
        <dbReference type="SAM" id="MobiDB-lite"/>
    </source>
</evidence>
<dbReference type="EMBL" id="JACEIK010042920">
    <property type="protein sequence ID" value="MCE5167014.1"/>
    <property type="molecule type" value="Genomic_DNA"/>
</dbReference>
<accession>A0ABS8Y7U0</accession>
<feature type="region of interest" description="Disordered" evidence="1">
    <location>
        <begin position="115"/>
        <end position="147"/>
    </location>
</feature>
<gene>
    <name evidence="2" type="ORF">HAX54_033487</name>
</gene>
<proteinExistence type="predicted"/>
<feature type="non-terminal residue" evidence="2">
    <location>
        <position position="1"/>
    </location>
</feature>
<evidence type="ECO:0000313" key="3">
    <source>
        <dbReference type="Proteomes" id="UP000823775"/>
    </source>
</evidence>
<protein>
    <submittedName>
        <fullName evidence="2">Uncharacterized protein</fullName>
    </submittedName>
</protein>
<reference evidence="2 3" key="1">
    <citation type="journal article" date="2021" name="BMC Genomics">
        <title>Datura genome reveals duplications of psychoactive alkaloid biosynthetic genes and high mutation rate following tissue culture.</title>
        <authorList>
            <person name="Rajewski A."/>
            <person name="Carter-House D."/>
            <person name="Stajich J."/>
            <person name="Litt A."/>
        </authorList>
    </citation>
    <scope>NUCLEOTIDE SEQUENCE [LARGE SCALE GENOMIC DNA]</scope>
    <source>
        <strain evidence="2">AR-01</strain>
    </source>
</reference>
<keyword evidence="3" id="KW-1185">Reference proteome</keyword>
<feature type="non-terminal residue" evidence="2">
    <location>
        <position position="147"/>
    </location>
</feature>
<evidence type="ECO:0000313" key="2">
    <source>
        <dbReference type="EMBL" id="MCE5167014.1"/>
    </source>
</evidence>